<evidence type="ECO:0008006" key="3">
    <source>
        <dbReference type="Google" id="ProtNLM"/>
    </source>
</evidence>
<dbReference type="Gene3D" id="3.40.50.1000">
    <property type="entry name" value="HAD superfamily/HAD-like"/>
    <property type="match status" value="1"/>
</dbReference>
<evidence type="ECO:0000313" key="2">
    <source>
        <dbReference type="Proteomes" id="UP000475214"/>
    </source>
</evidence>
<dbReference type="InterPro" id="IPR036412">
    <property type="entry name" value="HAD-like_sf"/>
</dbReference>
<dbReference type="Gene3D" id="1.10.150.400">
    <property type="match status" value="1"/>
</dbReference>
<accession>A0A6L9S4Q4</accession>
<dbReference type="AlphaFoldDB" id="A0A6L9S4Q4"/>
<keyword evidence="2" id="KW-1185">Reference proteome</keyword>
<gene>
    <name evidence="1" type="ORF">G1H10_05480</name>
</gene>
<sequence length="703" mass="77274">MRRRAAFRGALSLDELAGLLGAGSVRPDVLSVDVFDTVLTRACGEPFDLFHWLGRRLRQRGVLTVDAEVFARARVAAERAVWRRDGGLDSHAGLGEFYEETVHRLGMDPSLVTSMVEAELELEAEISRPVPAAKWLLKLCVEQKQKIVFTSDTYFPRAFIESRLQTAGVFSSNARCLLSSELAESKASGRLFTRMLTDGQPASGVLHVGDHPHSDVAMPIKTGMHARWIPDGRLNRYEKSLATSSYGTAGLGSAFAGASRLARLSTDAGNPHERAIRDVAAGVAAPALVGYVLWILLRAQRLSLRRVVFLARDGQVILDIARRLVKALDLPIELTYLYVSRRSTNLAATFGATEEETGWVFRDLSVLSPDEVLDRFDLQWDDVRHLLSVDRTVTRPVSGAAVGEAMREHLKYDGPVRQMVLDRAAARRELVLDYLKQDGLLDGEPYGIVDFGGVGSQVRAVHALVSAAGAAPPRIFMMGLDRPEDAGLVTPDDEPAWVRDTECYLYDHRRGRGIRRARGFGTCVQMFCAADHGTVVGYGRENGRVIPELATPSDDATMSWGLLTMRAAIANFVDNLVLNEDLVDPYADVRDASCDVLEMFWTSPSAGEAGAWGSFPFEGAQASGSAPRPLAYRYTWRTVGSEIASGRFPNLGWQHWYEGSLALSSPLVRSAVERAETMYRRFEHTDKPGVSALIGTVRRLAGR</sequence>
<dbReference type="RefSeq" id="WP_163733847.1">
    <property type="nucleotide sequence ID" value="NZ_JAAGOA010000003.1"/>
</dbReference>
<dbReference type="EMBL" id="JAAGOA010000003">
    <property type="protein sequence ID" value="NED99613.1"/>
    <property type="molecule type" value="Genomic_DNA"/>
</dbReference>
<name>A0A6L9S4Q4_9ACTN</name>
<protein>
    <recommendedName>
        <fullName evidence="3">HAD family hydrolase</fullName>
    </recommendedName>
</protein>
<dbReference type="SUPFAM" id="SSF56784">
    <property type="entry name" value="HAD-like"/>
    <property type="match status" value="1"/>
</dbReference>
<organism evidence="1 2">
    <name type="scientific">Phytoactinopolyspora halotolerans</name>
    <dbReference type="NCBI Taxonomy" id="1981512"/>
    <lineage>
        <taxon>Bacteria</taxon>
        <taxon>Bacillati</taxon>
        <taxon>Actinomycetota</taxon>
        <taxon>Actinomycetes</taxon>
        <taxon>Jiangellales</taxon>
        <taxon>Jiangellaceae</taxon>
        <taxon>Phytoactinopolyspora</taxon>
    </lineage>
</organism>
<proteinExistence type="predicted"/>
<dbReference type="Proteomes" id="UP000475214">
    <property type="component" value="Unassembled WGS sequence"/>
</dbReference>
<dbReference type="InterPro" id="IPR023214">
    <property type="entry name" value="HAD_sf"/>
</dbReference>
<evidence type="ECO:0000313" key="1">
    <source>
        <dbReference type="EMBL" id="NED99613.1"/>
    </source>
</evidence>
<reference evidence="1 2" key="1">
    <citation type="submission" date="2020-02" db="EMBL/GenBank/DDBJ databases">
        <authorList>
            <person name="Li X.-J."/>
            <person name="Han X.-M."/>
        </authorList>
    </citation>
    <scope>NUCLEOTIDE SEQUENCE [LARGE SCALE GENOMIC DNA]</scope>
    <source>
        <strain evidence="1 2">CCTCC AB 2017055</strain>
    </source>
</reference>
<comment type="caution">
    <text evidence="1">The sequence shown here is derived from an EMBL/GenBank/DDBJ whole genome shotgun (WGS) entry which is preliminary data.</text>
</comment>